<feature type="repeat" description="ARM" evidence="1">
    <location>
        <begin position="142"/>
        <end position="184"/>
    </location>
</feature>
<dbReference type="InterPro" id="IPR011989">
    <property type="entry name" value="ARM-like"/>
</dbReference>
<sequence length="341" mass="36403">MVGIHTPTFQDIERHLETHGGVLSSSRTGFQQLLEGFVTANEDPATSTNFNNGLDDYVDCITNILTAIPPESDEATVLVLLKVLKIISRKQTNRQRIGEHGIYAVLKHLRRPANPKVAAEGANVILNVCYEKANVDLVLRCNGVPPLIKFLSHADADVQANAAGAVQSICFQEKGRQGVRDAEAVPALIALLRSPQAKVKARAVGALHNLSSDSGSIRIIRRNEGIPKLVDLLRSDSWAVCGSAAGALQNVSREVASRMLIRELDAVCPLADLLSAPDLQAQVCAAGALLNILGPEIDRAPEGAAQRQGLARLMSCVVSLSVVHEAMYDSVPALDTAVRPG</sequence>
<gene>
    <name evidence="2" type="ORF">WJX72_009322</name>
</gene>
<feature type="repeat" description="ARM" evidence="1">
    <location>
        <begin position="183"/>
        <end position="225"/>
    </location>
</feature>
<dbReference type="PANTHER" id="PTHR15599">
    <property type="entry name" value="RTDR1"/>
    <property type="match status" value="1"/>
</dbReference>
<name>A0AAW1QS78_9CHLO</name>
<evidence type="ECO:0000256" key="1">
    <source>
        <dbReference type="PROSITE-ProRule" id="PRU00259"/>
    </source>
</evidence>
<dbReference type="PROSITE" id="PS50176">
    <property type="entry name" value="ARM_REPEAT"/>
    <property type="match status" value="3"/>
</dbReference>
<feature type="repeat" description="ARM" evidence="1">
    <location>
        <begin position="224"/>
        <end position="252"/>
    </location>
</feature>
<dbReference type="Pfam" id="PF00514">
    <property type="entry name" value="Arm"/>
    <property type="match status" value="2"/>
</dbReference>
<dbReference type="Proteomes" id="UP001489004">
    <property type="component" value="Unassembled WGS sequence"/>
</dbReference>
<proteinExistence type="predicted"/>
<protein>
    <submittedName>
        <fullName evidence="2">Uncharacterized protein</fullName>
    </submittedName>
</protein>
<comment type="caution">
    <text evidence="2">The sequence shown here is derived from an EMBL/GenBank/DDBJ whole genome shotgun (WGS) entry which is preliminary data.</text>
</comment>
<dbReference type="InterPro" id="IPR042856">
    <property type="entry name" value="RSP14"/>
</dbReference>
<dbReference type="EMBL" id="JALJOR010000002">
    <property type="protein sequence ID" value="KAK9824307.1"/>
    <property type="molecule type" value="Genomic_DNA"/>
</dbReference>
<dbReference type="InterPro" id="IPR016024">
    <property type="entry name" value="ARM-type_fold"/>
</dbReference>
<dbReference type="AlphaFoldDB" id="A0AAW1QS78"/>
<evidence type="ECO:0000313" key="2">
    <source>
        <dbReference type="EMBL" id="KAK9824307.1"/>
    </source>
</evidence>
<organism evidence="2 3">
    <name type="scientific">[Myrmecia] bisecta</name>
    <dbReference type="NCBI Taxonomy" id="41462"/>
    <lineage>
        <taxon>Eukaryota</taxon>
        <taxon>Viridiplantae</taxon>
        <taxon>Chlorophyta</taxon>
        <taxon>core chlorophytes</taxon>
        <taxon>Trebouxiophyceae</taxon>
        <taxon>Trebouxiales</taxon>
        <taxon>Trebouxiaceae</taxon>
        <taxon>Myrmecia</taxon>
    </lineage>
</organism>
<dbReference type="SUPFAM" id="SSF48371">
    <property type="entry name" value="ARM repeat"/>
    <property type="match status" value="1"/>
</dbReference>
<dbReference type="SMART" id="SM00185">
    <property type="entry name" value="ARM"/>
    <property type="match status" value="5"/>
</dbReference>
<dbReference type="InterPro" id="IPR000225">
    <property type="entry name" value="Armadillo"/>
</dbReference>
<dbReference type="Gene3D" id="1.25.10.10">
    <property type="entry name" value="Leucine-rich Repeat Variant"/>
    <property type="match status" value="1"/>
</dbReference>
<accession>A0AAW1QS78</accession>
<reference evidence="2 3" key="1">
    <citation type="journal article" date="2024" name="Nat. Commun.">
        <title>Phylogenomics reveals the evolutionary origins of lichenization in chlorophyte algae.</title>
        <authorList>
            <person name="Puginier C."/>
            <person name="Libourel C."/>
            <person name="Otte J."/>
            <person name="Skaloud P."/>
            <person name="Haon M."/>
            <person name="Grisel S."/>
            <person name="Petersen M."/>
            <person name="Berrin J.G."/>
            <person name="Delaux P.M."/>
            <person name="Dal Grande F."/>
            <person name="Keller J."/>
        </authorList>
    </citation>
    <scope>NUCLEOTIDE SEQUENCE [LARGE SCALE GENOMIC DNA]</scope>
    <source>
        <strain evidence="2 3">SAG 2043</strain>
    </source>
</reference>
<dbReference type="PANTHER" id="PTHR15599:SF3">
    <property type="entry name" value="ARMADILLO REPEAT-CONTAINING DOMAIN-CONTAINING PROTEIN"/>
    <property type="match status" value="1"/>
</dbReference>
<keyword evidence="3" id="KW-1185">Reference proteome</keyword>
<evidence type="ECO:0000313" key="3">
    <source>
        <dbReference type="Proteomes" id="UP001489004"/>
    </source>
</evidence>